<keyword evidence="3" id="KW-0611">Plant defense</keyword>
<feature type="domain" description="Disease resistance N-terminal" evidence="6">
    <location>
        <begin position="12"/>
        <end position="96"/>
    </location>
</feature>
<dbReference type="InterPro" id="IPR041118">
    <property type="entry name" value="Rx_N"/>
</dbReference>
<evidence type="ECO:0000259" key="5">
    <source>
        <dbReference type="Pfam" id="PF00931"/>
    </source>
</evidence>
<evidence type="ECO:0000313" key="8">
    <source>
        <dbReference type="EnsemblPlants" id="AUR62020784-RA:cds"/>
    </source>
</evidence>
<evidence type="ECO:0000256" key="1">
    <source>
        <dbReference type="ARBA" id="ARBA00022737"/>
    </source>
</evidence>
<feature type="domain" description="Disease resistance protein winged helix" evidence="7">
    <location>
        <begin position="383"/>
        <end position="454"/>
    </location>
</feature>
<dbReference type="Gene3D" id="3.40.50.300">
    <property type="entry name" value="P-loop containing nucleotide triphosphate hydrolases"/>
    <property type="match status" value="1"/>
</dbReference>
<dbReference type="GO" id="GO:0005524">
    <property type="term" value="F:ATP binding"/>
    <property type="evidence" value="ECO:0007669"/>
    <property type="project" value="UniProtKB-KW"/>
</dbReference>
<dbReference type="InterPro" id="IPR036388">
    <property type="entry name" value="WH-like_DNA-bd_sf"/>
</dbReference>
<dbReference type="GO" id="GO:0006952">
    <property type="term" value="P:defense response"/>
    <property type="evidence" value="ECO:0007669"/>
    <property type="project" value="UniProtKB-KW"/>
</dbReference>
<reference evidence="8" key="1">
    <citation type="journal article" date="2017" name="Nature">
        <title>The genome of Chenopodium quinoa.</title>
        <authorList>
            <person name="Jarvis D.E."/>
            <person name="Ho Y.S."/>
            <person name="Lightfoot D.J."/>
            <person name="Schmoeckel S.M."/>
            <person name="Li B."/>
            <person name="Borm T.J.A."/>
            <person name="Ohyanagi H."/>
            <person name="Mineta K."/>
            <person name="Michell C.T."/>
            <person name="Saber N."/>
            <person name="Kharbatia N.M."/>
            <person name="Rupper R.R."/>
            <person name="Sharp A.R."/>
            <person name="Dally N."/>
            <person name="Boughton B.A."/>
            <person name="Woo Y.H."/>
            <person name="Gao G."/>
            <person name="Schijlen E.G.W.M."/>
            <person name="Guo X."/>
            <person name="Momin A.A."/>
            <person name="Negrao S."/>
            <person name="Al-Babili S."/>
            <person name="Gehring C."/>
            <person name="Roessner U."/>
            <person name="Jung C."/>
            <person name="Murphy K."/>
            <person name="Arold S.T."/>
            <person name="Gojobori T."/>
            <person name="van der Linden C.G."/>
            <person name="van Loo E.N."/>
            <person name="Jellen E.N."/>
            <person name="Maughan P.J."/>
            <person name="Tester M."/>
        </authorList>
    </citation>
    <scope>NUCLEOTIDE SEQUENCE [LARGE SCALE GENOMIC DNA]</scope>
    <source>
        <strain evidence="8">cv. PI 614886</strain>
    </source>
</reference>
<name>A0A803LZ83_CHEQI</name>
<dbReference type="AlphaFoldDB" id="A0A803LZ83"/>
<evidence type="ECO:0000256" key="4">
    <source>
        <dbReference type="ARBA" id="ARBA00022840"/>
    </source>
</evidence>
<keyword evidence="2" id="KW-0547">Nucleotide-binding</keyword>
<keyword evidence="9" id="KW-1185">Reference proteome</keyword>
<dbReference type="PRINTS" id="PR00364">
    <property type="entry name" value="DISEASERSIST"/>
</dbReference>
<dbReference type="Pfam" id="PF23559">
    <property type="entry name" value="WHD_DRP"/>
    <property type="match status" value="1"/>
</dbReference>
<evidence type="ECO:0000259" key="6">
    <source>
        <dbReference type="Pfam" id="PF18052"/>
    </source>
</evidence>
<sequence length="463" mass="52025">MANLSTLRCVADTLLTVLRSSMVKEACSKWGFESELKDLIDTVSAVGSVLRDLEAKKELVIETRECVQMLKDAVYDADDLFDELLTVAAQTKGRFQRNNKLPDKVRDFFSDNRMSQCVQSIRNQLDALGSGSTCISHSNLGFKVDYQLIKEEGVRGLGKTALAQLVYNDQRVRDEFPLRLWVQVSNGDGGKLNANEILGKILEATGRFYTEIDALLNIELTAELSGKKYLIVLDDVCGKDQEEWAAVRKVLMFSVGGSRIIVTTCSTDTTGAIGSDHTYELKGLSKENSWRLLEKTAFGKGQKHVIHPEIVEMVEMCEGFPPAIKELSNLLYSQDLSKLSLFEENALASIDDNDEDNRPLTHELSPDNLETRLMKSCLSYCALFPKDFIIDKKMLLDLWMAQGYVVPLDGQSMVDAAEEYFSILLLRCLLQPVKWDEYGEVVSCKVYGLMHDVALDIECRRYV</sequence>
<proteinExistence type="predicted"/>
<evidence type="ECO:0000256" key="3">
    <source>
        <dbReference type="ARBA" id="ARBA00022821"/>
    </source>
</evidence>
<dbReference type="InterPro" id="IPR027417">
    <property type="entry name" value="P-loop_NTPase"/>
</dbReference>
<dbReference type="InterPro" id="IPR058922">
    <property type="entry name" value="WHD_DRP"/>
</dbReference>
<dbReference type="Gramene" id="AUR62020784-RA">
    <property type="protein sequence ID" value="AUR62020784-RA:cds"/>
    <property type="gene ID" value="AUR62020784"/>
</dbReference>
<dbReference type="SUPFAM" id="SSF52540">
    <property type="entry name" value="P-loop containing nucleoside triphosphate hydrolases"/>
    <property type="match status" value="1"/>
</dbReference>
<protein>
    <submittedName>
        <fullName evidence="8">Uncharacterized protein</fullName>
    </submittedName>
</protein>
<dbReference type="PANTHER" id="PTHR36766">
    <property type="entry name" value="PLANT BROAD-SPECTRUM MILDEW RESISTANCE PROTEIN RPW8"/>
    <property type="match status" value="1"/>
</dbReference>
<evidence type="ECO:0000313" key="9">
    <source>
        <dbReference type="Proteomes" id="UP000596660"/>
    </source>
</evidence>
<evidence type="ECO:0000256" key="2">
    <source>
        <dbReference type="ARBA" id="ARBA00022741"/>
    </source>
</evidence>
<keyword evidence="4" id="KW-0067">ATP-binding</keyword>
<keyword evidence="1" id="KW-0677">Repeat</keyword>
<dbReference type="Gene3D" id="1.10.10.10">
    <property type="entry name" value="Winged helix-like DNA-binding domain superfamily/Winged helix DNA-binding domain"/>
    <property type="match status" value="1"/>
</dbReference>
<feature type="domain" description="NB-ARC" evidence="5">
    <location>
        <begin position="145"/>
        <end position="300"/>
    </location>
</feature>
<dbReference type="InterPro" id="IPR002182">
    <property type="entry name" value="NB-ARC"/>
</dbReference>
<evidence type="ECO:0000259" key="7">
    <source>
        <dbReference type="Pfam" id="PF23559"/>
    </source>
</evidence>
<dbReference type="FunFam" id="1.10.10.10:FF:000322">
    <property type="entry name" value="Probable disease resistance protein At1g63360"/>
    <property type="match status" value="1"/>
</dbReference>
<dbReference type="Pfam" id="PF00931">
    <property type="entry name" value="NB-ARC"/>
    <property type="match status" value="1"/>
</dbReference>
<accession>A0A803LZ83</accession>
<organism evidence="8 9">
    <name type="scientific">Chenopodium quinoa</name>
    <name type="common">Quinoa</name>
    <dbReference type="NCBI Taxonomy" id="63459"/>
    <lineage>
        <taxon>Eukaryota</taxon>
        <taxon>Viridiplantae</taxon>
        <taxon>Streptophyta</taxon>
        <taxon>Embryophyta</taxon>
        <taxon>Tracheophyta</taxon>
        <taxon>Spermatophyta</taxon>
        <taxon>Magnoliopsida</taxon>
        <taxon>eudicotyledons</taxon>
        <taxon>Gunneridae</taxon>
        <taxon>Pentapetalae</taxon>
        <taxon>Caryophyllales</taxon>
        <taxon>Chenopodiaceae</taxon>
        <taxon>Chenopodioideae</taxon>
        <taxon>Atripliceae</taxon>
        <taxon>Chenopodium</taxon>
    </lineage>
</organism>
<dbReference type="PANTHER" id="PTHR36766:SF35">
    <property type="entry name" value="DISEASE RESISTANCE PROTEIN RGA3"/>
    <property type="match status" value="1"/>
</dbReference>
<dbReference type="Pfam" id="PF18052">
    <property type="entry name" value="Rx_N"/>
    <property type="match status" value="1"/>
</dbReference>
<reference evidence="8" key="2">
    <citation type="submission" date="2021-03" db="UniProtKB">
        <authorList>
            <consortium name="EnsemblPlants"/>
        </authorList>
    </citation>
    <scope>IDENTIFICATION</scope>
</reference>
<dbReference type="Proteomes" id="UP000596660">
    <property type="component" value="Unplaced"/>
</dbReference>
<dbReference type="EnsemblPlants" id="AUR62020784-RA">
    <property type="protein sequence ID" value="AUR62020784-RA:cds"/>
    <property type="gene ID" value="AUR62020784"/>
</dbReference>
<dbReference type="GO" id="GO:0043531">
    <property type="term" value="F:ADP binding"/>
    <property type="evidence" value="ECO:0007669"/>
    <property type="project" value="InterPro"/>
</dbReference>